<accession>A0AAW4MVR2</accession>
<sequence>MKFKSVTIKNFRNFEDISIELTNKNVLFGMNDVGKTNFLYALRFVFDKDIRKQNFNDTDYFKKKVEFPIEITIEIDISDIENTDSQKLRAKLKGALLSNQNTVYIKVKASYDEKEMVGIPVMYWGGELEDLEEMKVRGTYYEIDYVFNVTYIDAYVDLYTLFKKNANKLLVNDKEEDKDILENINNICTSLNDEISNLSGIKAFEEKIEPKYKKYRHDNISISVKSEIAVKGLYSNIVPYIKQDDDESLYPTSGEGRKKLLVYSIFDLLSQDEEDKKINIFLIEEPENHLHRSMQIALSHTLFVDDKYQYLFMTTHSPHVLSEMDKVNLIRLYNENKTVSSSSALYVVPNKFKSQRKMLNRGLVEAIFADKVLLVEGPSENVLFGKILSVINPFYEAEGIYILPVGGFGFRPYFDMLKALRIKTIIKTDNDLRKIKGKEKYSVLGFLRLNNYLDRKILSEEPIDENSVEAKRKLYADNQEELDEIRNQYSLYLSRCSLEDDLDEVIHNQMISYLKKANNDPIGYLQEKKNHHMVELVEKLTDEDCMCIYNHYNFACLKEVMN</sequence>
<dbReference type="InterPro" id="IPR041685">
    <property type="entry name" value="AAA_GajA/Old/RecF-like"/>
</dbReference>
<reference evidence="3 6" key="1">
    <citation type="submission" date="2021-06" db="EMBL/GenBank/DDBJ databases">
        <title>Collection of gut derived symbiotic bacterial strains cultured from healthy donors.</title>
        <authorList>
            <person name="Lin H."/>
            <person name="Littmann E."/>
            <person name="Pamer E.G."/>
        </authorList>
    </citation>
    <scope>NUCLEOTIDE SEQUENCE</scope>
    <source>
        <strain evidence="4 6">MSK.21.70</strain>
        <strain evidence="3">MSK.21.82</strain>
    </source>
</reference>
<organism evidence="3 5">
    <name type="scientific">Catenibacterium mitsuokai</name>
    <dbReference type="NCBI Taxonomy" id="100886"/>
    <lineage>
        <taxon>Bacteria</taxon>
        <taxon>Bacillati</taxon>
        <taxon>Bacillota</taxon>
        <taxon>Erysipelotrichia</taxon>
        <taxon>Erysipelotrichales</taxon>
        <taxon>Coprobacillaceae</taxon>
        <taxon>Catenibacterium</taxon>
    </lineage>
</organism>
<evidence type="ECO:0000259" key="2">
    <source>
        <dbReference type="Pfam" id="PF20469"/>
    </source>
</evidence>
<name>A0AAW4MVR2_9FIRM</name>
<dbReference type="AlphaFoldDB" id="A0AAW4MVR2"/>
<feature type="domain" description="Endonuclease GajA/Old nuclease/RecF-like AAA" evidence="1">
    <location>
        <begin position="1"/>
        <end position="320"/>
    </location>
</feature>
<dbReference type="Pfam" id="PF13175">
    <property type="entry name" value="AAA_15"/>
    <property type="match status" value="1"/>
</dbReference>
<dbReference type="PANTHER" id="PTHR43581">
    <property type="entry name" value="ATP/GTP PHOSPHATASE"/>
    <property type="match status" value="1"/>
</dbReference>
<feature type="domain" description="OLD protein-like TOPRIM" evidence="2">
    <location>
        <begin position="367"/>
        <end position="431"/>
    </location>
</feature>
<protein>
    <submittedName>
        <fullName evidence="3">AAA family ATPase</fullName>
    </submittedName>
</protein>
<dbReference type="Proteomes" id="UP001197492">
    <property type="component" value="Unassembled WGS sequence"/>
</dbReference>
<evidence type="ECO:0000313" key="6">
    <source>
        <dbReference type="Proteomes" id="UP001197492"/>
    </source>
</evidence>
<dbReference type="InterPro" id="IPR034139">
    <property type="entry name" value="TOPRIM_OLD"/>
</dbReference>
<dbReference type="EMBL" id="JAHOEL010000072">
    <property type="protein sequence ID" value="MBV3393428.1"/>
    <property type="molecule type" value="Genomic_DNA"/>
</dbReference>
<evidence type="ECO:0000313" key="3">
    <source>
        <dbReference type="EMBL" id="MBV3383407.1"/>
    </source>
</evidence>
<proteinExistence type="predicted"/>
<comment type="caution">
    <text evidence="3">The sequence shown here is derived from an EMBL/GenBank/DDBJ whole genome shotgun (WGS) entry which is preliminary data.</text>
</comment>
<dbReference type="Proteomes" id="UP001196408">
    <property type="component" value="Unassembled WGS sequence"/>
</dbReference>
<dbReference type="PANTHER" id="PTHR43581:SF4">
    <property type="entry name" value="ATP_GTP PHOSPHATASE"/>
    <property type="match status" value="1"/>
</dbReference>
<dbReference type="InterPro" id="IPR051396">
    <property type="entry name" value="Bact_Antivir_Def_Nuclease"/>
</dbReference>
<dbReference type="CDD" id="cd01026">
    <property type="entry name" value="TOPRIM_OLD"/>
    <property type="match status" value="1"/>
</dbReference>
<dbReference type="Pfam" id="PF20469">
    <property type="entry name" value="OLD-like_TOPRIM"/>
    <property type="match status" value="1"/>
</dbReference>
<dbReference type="RefSeq" id="WP_217748099.1">
    <property type="nucleotide sequence ID" value="NZ_JAHOEB010000073.1"/>
</dbReference>
<evidence type="ECO:0000313" key="5">
    <source>
        <dbReference type="Proteomes" id="UP001196408"/>
    </source>
</evidence>
<evidence type="ECO:0000313" key="4">
    <source>
        <dbReference type="EMBL" id="MBV3393428.1"/>
    </source>
</evidence>
<keyword evidence="6" id="KW-1185">Reference proteome</keyword>
<evidence type="ECO:0000259" key="1">
    <source>
        <dbReference type="Pfam" id="PF13175"/>
    </source>
</evidence>
<gene>
    <name evidence="3" type="ORF">KSV97_09330</name>
    <name evidence="4" type="ORF">KSW06_09245</name>
</gene>
<dbReference type="EMBL" id="JAHOEF010000073">
    <property type="protein sequence ID" value="MBV3383407.1"/>
    <property type="molecule type" value="Genomic_DNA"/>
</dbReference>